<protein>
    <submittedName>
        <fullName evidence="1">Transcription factor Vhr1-domain-containing protein</fullName>
    </submittedName>
</protein>
<dbReference type="EMBL" id="MU971347">
    <property type="protein sequence ID" value="KAK9239313.1"/>
    <property type="molecule type" value="Genomic_DNA"/>
</dbReference>
<evidence type="ECO:0000313" key="1">
    <source>
        <dbReference type="EMBL" id="KAK9239313.1"/>
    </source>
</evidence>
<comment type="caution">
    <text evidence="1">The sequence shown here is derived from an EMBL/GenBank/DDBJ whole genome shotgun (WGS) entry which is preliminary data.</text>
</comment>
<organism evidence="1 2">
    <name type="scientific">Lipomyces kononenkoae</name>
    <name type="common">Yeast</name>
    <dbReference type="NCBI Taxonomy" id="34357"/>
    <lineage>
        <taxon>Eukaryota</taxon>
        <taxon>Fungi</taxon>
        <taxon>Dikarya</taxon>
        <taxon>Ascomycota</taxon>
        <taxon>Saccharomycotina</taxon>
        <taxon>Lipomycetes</taxon>
        <taxon>Lipomycetales</taxon>
        <taxon>Lipomycetaceae</taxon>
        <taxon>Lipomyces</taxon>
    </lineage>
</organism>
<gene>
    <name evidence="1" type="ORF">V1525DRAFT_424718</name>
</gene>
<evidence type="ECO:0000313" key="2">
    <source>
        <dbReference type="Proteomes" id="UP001433508"/>
    </source>
</evidence>
<sequence>MADTSVMPSLSALHLPSSLRSSSSTATAYCSPSPQPSLNNPVNASMPSATLSDKSLSHIRTNSSYGVYTTTGQLPSPRTGPKTLRIECSGRVIQWHLDDEHLNFSRLQNYIQSAFFIEDERQFSMRYKVATYSDNTGYQYIHNDASLQEALGNVDICVEVQIHKLEEGKGGLSFTALRRPNKTESGLTVSVNAAANSSRYVHLRSPTHVQGPYGTVATSPVSPSAHTATFPQARGFFWPIHPTPSPSLASLSSSAEVLQRRKSSIFIPPPLKRSSSTRISGVTQTIRQKLQFTDEGQWKKFSARRLELIDSMSLSTKKASEQDDVIIAVADTLREEYGFPPQTLPDFDKLVRAAVQSVRRNRKRLPKSKARSKSLSVERDSPKEEHQKLSQSAQLKGQWPSSSNQVNRVGSSETLTDVSSDAARPGSAPCSISYVSYRPALLSRRSEPAMISSTAQSFSHASLLRSPTESLSSSTSTLSSCLSGEDDQDFYSTCTGTVVHSRDNLPRSLPGPATLTSLSQSPMIMELIYDGRVIPCAIHLSELAGTEQSVLSFFLNTVRKTLSLHHDAPVALYYLRSSDGVRVQITSDVDANLALRTAVPSAGATKMQNLRVEVITMTQVQALHQLQQSATHHSPSPQLPPSSSADAASRISIGALVGV</sequence>
<proteinExistence type="predicted"/>
<keyword evidence="2" id="KW-1185">Reference proteome</keyword>
<accession>A0ACC3T5U0</accession>
<dbReference type="Proteomes" id="UP001433508">
    <property type="component" value="Unassembled WGS sequence"/>
</dbReference>
<reference evidence="2" key="1">
    <citation type="journal article" date="2024" name="Front. Bioeng. Biotechnol.">
        <title>Genome-scale model development and genomic sequencing of the oleaginous clade Lipomyces.</title>
        <authorList>
            <person name="Czajka J.J."/>
            <person name="Han Y."/>
            <person name="Kim J."/>
            <person name="Mondo S.J."/>
            <person name="Hofstad B.A."/>
            <person name="Robles A."/>
            <person name="Haridas S."/>
            <person name="Riley R."/>
            <person name="LaButti K."/>
            <person name="Pangilinan J."/>
            <person name="Andreopoulos W."/>
            <person name="Lipzen A."/>
            <person name="Yan J."/>
            <person name="Wang M."/>
            <person name="Ng V."/>
            <person name="Grigoriev I.V."/>
            <person name="Spatafora J.W."/>
            <person name="Magnuson J.K."/>
            <person name="Baker S.E."/>
            <person name="Pomraning K.R."/>
        </authorList>
    </citation>
    <scope>NUCLEOTIDE SEQUENCE [LARGE SCALE GENOMIC DNA]</scope>
    <source>
        <strain evidence="2">CBS 7786</strain>
    </source>
</reference>
<name>A0ACC3T5U0_LIPKO</name>